<evidence type="ECO:0000256" key="9">
    <source>
        <dbReference type="SAM" id="MobiDB-lite"/>
    </source>
</evidence>
<feature type="compositionally biased region" description="Polar residues" evidence="9">
    <location>
        <begin position="11"/>
        <end position="33"/>
    </location>
</feature>
<feature type="region of interest" description="Disordered" evidence="9">
    <location>
        <begin position="1"/>
        <end position="47"/>
    </location>
</feature>
<dbReference type="OrthoDB" id="7064195at2"/>
<evidence type="ECO:0000313" key="11">
    <source>
        <dbReference type="EMBL" id="KXF81278.1"/>
    </source>
</evidence>
<dbReference type="GO" id="GO:0045892">
    <property type="term" value="P:negative regulation of DNA-templated transcription"/>
    <property type="evidence" value="ECO:0007669"/>
    <property type="project" value="InterPro"/>
</dbReference>
<reference evidence="11 12" key="1">
    <citation type="submission" date="2015-11" db="EMBL/GenBank/DDBJ databases">
        <title>Genomic Taxonomy of the Vibrionaceae.</title>
        <authorList>
            <person name="Gomez-Gil B."/>
            <person name="Enciso-Ibarra J."/>
        </authorList>
    </citation>
    <scope>NUCLEOTIDE SEQUENCE [LARGE SCALE GENOMIC DNA]</scope>
    <source>
        <strain evidence="11 12">CAIM 912</strain>
    </source>
</reference>
<dbReference type="InterPro" id="IPR031316">
    <property type="entry name" value="FlgM_C"/>
</dbReference>
<proteinExistence type="inferred from homology"/>
<keyword evidence="11" id="KW-0966">Cell projection</keyword>
<keyword evidence="11" id="KW-0969">Cilium</keyword>
<keyword evidence="3" id="KW-0678">Repressor</keyword>
<comment type="function">
    <text evidence="7">Responsible for the coupling of flagellin expression to flagellar assembly by preventing expression of the flagellin genes when a component of the middle class of proteins is defective. It negatively regulates flagellar genes by inhibiting the activity of FliA by directly binding to FliA.</text>
</comment>
<evidence type="ECO:0000259" key="10">
    <source>
        <dbReference type="Pfam" id="PF04316"/>
    </source>
</evidence>
<dbReference type="GO" id="GO:0044781">
    <property type="term" value="P:bacterial-type flagellum organization"/>
    <property type="evidence" value="ECO:0007669"/>
    <property type="project" value="UniProtKB-KW"/>
</dbReference>
<dbReference type="AlphaFoldDB" id="A0A135I764"/>
<evidence type="ECO:0000313" key="12">
    <source>
        <dbReference type="Proteomes" id="UP000070529"/>
    </source>
</evidence>
<protein>
    <recommendedName>
        <fullName evidence="2">Negative regulator of flagellin synthesis</fullName>
    </recommendedName>
    <alternativeName>
        <fullName evidence="8">Anti-sigma-28 factor</fullName>
    </alternativeName>
</protein>
<dbReference type="Pfam" id="PF04316">
    <property type="entry name" value="FlgM"/>
    <property type="match status" value="1"/>
</dbReference>
<evidence type="ECO:0000256" key="6">
    <source>
        <dbReference type="ARBA" id="ARBA00023163"/>
    </source>
</evidence>
<keyword evidence="6" id="KW-0804">Transcription</keyword>
<keyword evidence="11" id="KW-0282">Flagellum</keyword>
<sequence length="105" mass="11301">MASIDHLRSGQPLNTNRSNQSKSQGTAVESSGSGEVRNHKGDAFSLSEQSRAIGAMNQQMASETHFDSAKVAAIKEAIANGSYRVDADRLASNMLKHEDELRGLK</sequence>
<evidence type="ECO:0000256" key="5">
    <source>
        <dbReference type="ARBA" id="ARBA00023015"/>
    </source>
</evidence>
<evidence type="ECO:0000256" key="2">
    <source>
        <dbReference type="ARBA" id="ARBA00017823"/>
    </source>
</evidence>
<comment type="caution">
    <text evidence="11">The sequence shown here is derived from an EMBL/GenBank/DDBJ whole genome shotgun (WGS) entry which is preliminary data.</text>
</comment>
<dbReference type="STRING" id="294935.ATN88_00560"/>
<dbReference type="RefSeq" id="WP_067415856.1">
    <property type="nucleotide sequence ID" value="NZ_LNTY01000034.1"/>
</dbReference>
<dbReference type="NCBIfam" id="TIGR03824">
    <property type="entry name" value="FlgM_jcvi"/>
    <property type="match status" value="1"/>
</dbReference>
<dbReference type="Proteomes" id="UP000070529">
    <property type="component" value="Unassembled WGS sequence"/>
</dbReference>
<gene>
    <name evidence="11" type="ORF">ATN88_00560</name>
</gene>
<evidence type="ECO:0000256" key="3">
    <source>
        <dbReference type="ARBA" id="ARBA00022491"/>
    </source>
</evidence>
<keyword evidence="5" id="KW-0805">Transcription regulation</keyword>
<evidence type="ECO:0000256" key="1">
    <source>
        <dbReference type="ARBA" id="ARBA00005322"/>
    </source>
</evidence>
<dbReference type="SUPFAM" id="SSF101498">
    <property type="entry name" value="Anti-sigma factor FlgM"/>
    <property type="match status" value="1"/>
</dbReference>
<evidence type="ECO:0000256" key="8">
    <source>
        <dbReference type="ARBA" id="ARBA00030117"/>
    </source>
</evidence>
<organism evidence="11 12">
    <name type="scientific">Enterovibrio coralii</name>
    <dbReference type="NCBI Taxonomy" id="294935"/>
    <lineage>
        <taxon>Bacteria</taxon>
        <taxon>Pseudomonadati</taxon>
        <taxon>Pseudomonadota</taxon>
        <taxon>Gammaproteobacteria</taxon>
        <taxon>Vibrionales</taxon>
        <taxon>Vibrionaceae</taxon>
        <taxon>Enterovibrio</taxon>
    </lineage>
</organism>
<accession>A0A135I764</accession>
<dbReference type="EMBL" id="LNTY01000034">
    <property type="protein sequence ID" value="KXF81278.1"/>
    <property type="molecule type" value="Genomic_DNA"/>
</dbReference>
<comment type="similarity">
    <text evidence="1">Belongs to the FlgM family.</text>
</comment>
<evidence type="ECO:0000256" key="7">
    <source>
        <dbReference type="ARBA" id="ARBA00024739"/>
    </source>
</evidence>
<dbReference type="InterPro" id="IPR007412">
    <property type="entry name" value="FlgM"/>
</dbReference>
<name>A0A135I764_9GAMM</name>
<feature type="domain" description="Anti-sigma-28 factor FlgM C-terminal" evidence="10">
    <location>
        <begin position="42"/>
        <end position="96"/>
    </location>
</feature>
<dbReference type="InterPro" id="IPR035890">
    <property type="entry name" value="Anti-sigma-28_factor_FlgM_sf"/>
</dbReference>
<keyword evidence="12" id="KW-1185">Reference proteome</keyword>
<evidence type="ECO:0000256" key="4">
    <source>
        <dbReference type="ARBA" id="ARBA00022795"/>
    </source>
</evidence>
<keyword evidence="4" id="KW-1005">Bacterial flagellum biogenesis</keyword>